<name>A0AAV9B7K8_ACOGR</name>
<dbReference type="Proteomes" id="UP001179952">
    <property type="component" value="Unassembled WGS sequence"/>
</dbReference>
<comment type="caution">
    <text evidence="2">The sequence shown here is derived from an EMBL/GenBank/DDBJ whole genome shotgun (WGS) entry which is preliminary data.</text>
</comment>
<evidence type="ECO:0000313" key="2">
    <source>
        <dbReference type="EMBL" id="KAK1272670.1"/>
    </source>
</evidence>
<dbReference type="AlphaFoldDB" id="A0AAV9B7K8"/>
<evidence type="ECO:0000256" key="1">
    <source>
        <dbReference type="SAM" id="MobiDB-lite"/>
    </source>
</evidence>
<proteinExistence type="predicted"/>
<organism evidence="2 3">
    <name type="scientific">Acorus gramineus</name>
    <name type="common">Dwarf sweet flag</name>
    <dbReference type="NCBI Taxonomy" id="55184"/>
    <lineage>
        <taxon>Eukaryota</taxon>
        <taxon>Viridiplantae</taxon>
        <taxon>Streptophyta</taxon>
        <taxon>Embryophyta</taxon>
        <taxon>Tracheophyta</taxon>
        <taxon>Spermatophyta</taxon>
        <taxon>Magnoliopsida</taxon>
        <taxon>Liliopsida</taxon>
        <taxon>Acoraceae</taxon>
        <taxon>Acorus</taxon>
    </lineage>
</organism>
<reference evidence="2" key="2">
    <citation type="submission" date="2023-06" db="EMBL/GenBank/DDBJ databases">
        <authorList>
            <person name="Ma L."/>
            <person name="Liu K.-W."/>
            <person name="Li Z."/>
            <person name="Hsiao Y.-Y."/>
            <person name="Qi Y."/>
            <person name="Fu T."/>
            <person name="Tang G."/>
            <person name="Zhang D."/>
            <person name="Sun W.-H."/>
            <person name="Liu D.-K."/>
            <person name="Li Y."/>
            <person name="Chen G.-Z."/>
            <person name="Liu X.-D."/>
            <person name="Liao X.-Y."/>
            <person name="Jiang Y.-T."/>
            <person name="Yu X."/>
            <person name="Hao Y."/>
            <person name="Huang J."/>
            <person name="Zhao X.-W."/>
            <person name="Ke S."/>
            <person name="Chen Y.-Y."/>
            <person name="Wu W.-L."/>
            <person name="Hsu J.-L."/>
            <person name="Lin Y.-F."/>
            <person name="Huang M.-D."/>
            <person name="Li C.-Y."/>
            <person name="Huang L."/>
            <person name="Wang Z.-W."/>
            <person name="Zhao X."/>
            <person name="Zhong W.-Y."/>
            <person name="Peng D.-H."/>
            <person name="Ahmad S."/>
            <person name="Lan S."/>
            <person name="Zhang J.-S."/>
            <person name="Tsai W.-C."/>
            <person name="Van De Peer Y."/>
            <person name="Liu Z.-J."/>
        </authorList>
    </citation>
    <scope>NUCLEOTIDE SEQUENCE</scope>
    <source>
        <strain evidence="2">SCP</strain>
        <tissue evidence="2">Leaves</tissue>
    </source>
</reference>
<reference evidence="2" key="1">
    <citation type="journal article" date="2023" name="Nat. Commun.">
        <title>Diploid and tetraploid genomes of Acorus and the evolution of monocots.</title>
        <authorList>
            <person name="Ma L."/>
            <person name="Liu K.W."/>
            <person name="Li Z."/>
            <person name="Hsiao Y.Y."/>
            <person name="Qi Y."/>
            <person name="Fu T."/>
            <person name="Tang G.D."/>
            <person name="Zhang D."/>
            <person name="Sun W.H."/>
            <person name="Liu D.K."/>
            <person name="Li Y."/>
            <person name="Chen G.Z."/>
            <person name="Liu X.D."/>
            <person name="Liao X.Y."/>
            <person name="Jiang Y.T."/>
            <person name="Yu X."/>
            <person name="Hao Y."/>
            <person name="Huang J."/>
            <person name="Zhao X.W."/>
            <person name="Ke S."/>
            <person name="Chen Y.Y."/>
            <person name="Wu W.L."/>
            <person name="Hsu J.L."/>
            <person name="Lin Y.F."/>
            <person name="Huang M.D."/>
            <person name="Li C.Y."/>
            <person name="Huang L."/>
            <person name="Wang Z.W."/>
            <person name="Zhao X."/>
            <person name="Zhong W.Y."/>
            <person name="Peng D.H."/>
            <person name="Ahmad S."/>
            <person name="Lan S."/>
            <person name="Zhang J.S."/>
            <person name="Tsai W.C."/>
            <person name="Van de Peer Y."/>
            <person name="Liu Z.J."/>
        </authorList>
    </citation>
    <scope>NUCLEOTIDE SEQUENCE</scope>
    <source>
        <strain evidence="2">SCP</strain>
    </source>
</reference>
<keyword evidence="3" id="KW-1185">Reference proteome</keyword>
<accession>A0AAV9B7K8</accession>
<dbReference type="EMBL" id="JAUJYN010000004">
    <property type="protein sequence ID" value="KAK1272670.1"/>
    <property type="molecule type" value="Genomic_DNA"/>
</dbReference>
<feature type="region of interest" description="Disordered" evidence="1">
    <location>
        <begin position="1"/>
        <end position="23"/>
    </location>
</feature>
<sequence>MQSVTDEVNRLCSPQISPPASEEPRHLILEVLVMEMLSTKYHHIPRQPK</sequence>
<evidence type="ECO:0000313" key="3">
    <source>
        <dbReference type="Proteomes" id="UP001179952"/>
    </source>
</evidence>
<gene>
    <name evidence="2" type="ORF">QJS04_geneDACA013155</name>
</gene>
<protein>
    <submittedName>
        <fullName evidence="2">Uncharacterized protein</fullName>
    </submittedName>
</protein>